<feature type="transmembrane region" description="Helical" evidence="1">
    <location>
        <begin position="20"/>
        <end position="44"/>
    </location>
</feature>
<keyword evidence="1" id="KW-1133">Transmembrane helix</keyword>
<dbReference type="AlphaFoldDB" id="A0A3S4C230"/>
<accession>A0A3S4C230</accession>
<proteinExistence type="predicted"/>
<feature type="transmembrane region" description="Helical" evidence="1">
    <location>
        <begin position="106"/>
        <end position="125"/>
    </location>
</feature>
<dbReference type="InterPro" id="IPR024316">
    <property type="entry name" value="APQ12"/>
</dbReference>
<keyword evidence="1" id="KW-0812">Transmembrane</keyword>
<evidence type="ECO:0000313" key="3">
    <source>
        <dbReference type="Proteomes" id="UP000289323"/>
    </source>
</evidence>
<protein>
    <submittedName>
        <fullName evidence="2">7099b790-6a21-4815-9e2c-4a8f45d1613c</fullName>
    </submittedName>
</protein>
<dbReference type="Pfam" id="PF12716">
    <property type="entry name" value="Apq12"/>
    <property type="match status" value="1"/>
</dbReference>
<evidence type="ECO:0000256" key="1">
    <source>
        <dbReference type="SAM" id="Phobius"/>
    </source>
</evidence>
<keyword evidence="1" id="KW-0472">Membrane</keyword>
<feature type="transmembrane region" description="Helical" evidence="1">
    <location>
        <begin position="140"/>
        <end position="161"/>
    </location>
</feature>
<feature type="transmembrane region" description="Helical" evidence="1">
    <location>
        <begin position="256"/>
        <end position="277"/>
    </location>
</feature>
<dbReference type="PANTHER" id="PTHR28026">
    <property type="entry name" value="DUF962 DOMAIN PROTEIN (AFU_ORTHOLOGUE AFUA_8G05310)"/>
    <property type="match status" value="1"/>
</dbReference>
<feature type="transmembrane region" description="Helical" evidence="1">
    <location>
        <begin position="231"/>
        <end position="250"/>
    </location>
</feature>
<dbReference type="InterPro" id="IPR009305">
    <property type="entry name" value="Mpo1-like"/>
</dbReference>
<sequence length="367" mass="40786">MSLDVEKQLTFYGAYHHNRVNVIIHMICVPLILFSAFEIASNYGPFFTLPSWLQVPYLEPNLGTFAALTWGGLYLLLEPVAGGALALICLGAAAGTNYLRLQDPVGTTRVAVVVHIVCWLLQFIGHGKFEGRAPALLDNLFQAIFLAPLFVWLELLFALGYRPELQKRVNRAVELEIAKFRERKAKKAGKTHTPVTAATTKPDILPPETVAQVQNFLLNPSSPLHNLRRHLAAAAAHMYPLVAAALGRLAELLSASPNVVAAAVILALAVLVMQILSFVHRLVLFWTRVAFRLLFWAAVGLLVSVAWQRGWERTLRDVVVLGSQLVGWVAGVVDLWVREYERAQAQAQAQSRSQSQSQRRYGGYQHW</sequence>
<gene>
    <name evidence="2" type="ORF">TT172_LOCUS1806</name>
</gene>
<dbReference type="EMBL" id="OUUZ01000001">
    <property type="protein sequence ID" value="SPQ19387.1"/>
    <property type="molecule type" value="Genomic_DNA"/>
</dbReference>
<feature type="transmembrane region" description="Helical" evidence="1">
    <location>
        <begin position="64"/>
        <end position="94"/>
    </location>
</feature>
<reference evidence="2 3" key="1">
    <citation type="submission" date="2018-04" db="EMBL/GenBank/DDBJ databases">
        <authorList>
            <person name="Huttner S."/>
            <person name="Dainat J."/>
        </authorList>
    </citation>
    <scope>NUCLEOTIDE SEQUENCE [LARGE SCALE GENOMIC DNA]</scope>
</reference>
<dbReference type="GO" id="GO:0046521">
    <property type="term" value="P:sphingoid catabolic process"/>
    <property type="evidence" value="ECO:0007669"/>
    <property type="project" value="TreeGrafter"/>
</dbReference>
<dbReference type="GO" id="GO:0016020">
    <property type="term" value="C:membrane"/>
    <property type="evidence" value="ECO:0007669"/>
    <property type="project" value="GOC"/>
</dbReference>
<feature type="transmembrane region" description="Helical" evidence="1">
    <location>
        <begin position="319"/>
        <end position="337"/>
    </location>
</feature>
<organism evidence="2 3">
    <name type="scientific">Thermothielavioides terrestris</name>
    <dbReference type="NCBI Taxonomy" id="2587410"/>
    <lineage>
        <taxon>Eukaryota</taxon>
        <taxon>Fungi</taxon>
        <taxon>Dikarya</taxon>
        <taxon>Ascomycota</taxon>
        <taxon>Pezizomycotina</taxon>
        <taxon>Sordariomycetes</taxon>
        <taxon>Sordariomycetidae</taxon>
        <taxon>Sordariales</taxon>
        <taxon>Chaetomiaceae</taxon>
        <taxon>Thermothielavioides</taxon>
    </lineage>
</organism>
<feature type="transmembrane region" description="Helical" evidence="1">
    <location>
        <begin position="289"/>
        <end position="307"/>
    </location>
</feature>
<dbReference type="GO" id="GO:0005783">
    <property type="term" value="C:endoplasmic reticulum"/>
    <property type="evidence" value="ECO:0007669"/>
    <property type="project" value="TreeGrafter"/>
</dbReference>
<name>A0A3S4C230_9PEZI</name>
<dbReference type="PANTHER" id="PTHR28026:SF9">
    <property type="entry name" value="2-HYDROXY-PALMITIC ACID DIOXYGENASE MPO1"/>
    <property type="match status" value="1"/>
</dbReference>
<dbReference type="Proteomes" id="UP000289323">
    <property type="component" value="Unassembled WGS sequence"/>
</dbReference>
<dbReference type="Pfam" id="PF06127">
    <property type="entry name" value="Mpo1-like"/>
    <property type="match status" value="1"/>
</dbReference>
<evidence type="ECO:0000313" key="2">
    <source>
        <dbReference type="EMBL" id="SPQ19387.1"/>
    </source>
</evidence>